<protein>
    <recommendedName>
        <fullName evidence="6">PEP-CTERM system TPR-repeat protein PrsT</fullName>
    </recommendedName>
</protein>
<evidence type="ECO:0008006" key="6">
    <source>
        <dbReference type="Google" id="ProtNLM"/>
    </source>
</evidence>
<keyword evidence="2 3" id="KW-0802">TPR repeat</keyword>
<dbReference type="Proteomes" id="UP000078543">
    <property type="component" value="Unassembled WGS sequence"/>
</dbReference>
<evidence type="ECO:0000313" key="4">
    <source>
        <dbReference type="EMBL" id="OAN51562.1"/>
    </source>
</evidence>
<feature type="repeat" description="TPR" evidence="3">
    <location>
        <begin position="360"/>
        <end position="393"/>
    </location>
</feature>
<organism evidence="4 5">
    <name type="scientific">Magnetospirillum moscoviense</name>
    <dbReference type="NCBI Taxonomy" id="1437059"/>
    <lineage>
        <taxon>Bacteria</taxon>
        <taxon>Pseudomonadati</taxon>
        <taxon>Pseudomonadota</taxon>
        <taxon>Alphaproteobacteria</taxon>
        <taxon>Rhodospirillales</taxon>
        <taxon>Rhodospirillaceae</taxon>
        <taxon>Magnetospirillum</taxon>
    </lineage>
</organism>
<dbReference type="Gene3D" id="1.25.40.10">
    <property type="entry name" value="Tetratricopeptide repeat domain"/>
    <property type="match status" value="5"/>
</dbReference>
<dbReference type="SMART" id="SM00028">
    <property type="entry name" value="TPR"/>
    <property type="match status" value="10"/>
</dbReference>
<keyword evidence="1" id="KW-0677">Repeat</keyword>
<dbReference type="PANTHER" id="PTHR45586:SF14">
    <property type="entry name" value="TETRATRICOPEPTIDE TPR_2 REPEAT PROTEIN"/>
    <property type="match status" value="1"/>
</dbReference>
<gene>
    <name evidence="4" type="ORF">A6A05_01485</name>
</gene>
<accession>A0A178MTK9</accession>
<dbReference type="STRING" id="1437059.A6A05_01485"/>
<dbReference type="PROSITE" id="PS50005">
    <property type="entry name" value="TPR"/>
    <property type="match status" value="4"/>
</dbReference>
<evidence type="ECO:0000256" key="3">
    <source>
        <dbReference type="PROSITE-ProRule" id="PRU00339"/>
    </source>
</evidence>
<feature type="repeat" description="TPR" evidence="3">
    <location>
        <begin position="190"/>
        <end position="223"/>
    </location>
</feature>
<dbReference type="InterPro" id="IPR014266">
    <property type="entry name" value="PEP-CTERM_TPR_PrsT"/>
</dbReference>
<keyword evidence="5" id="KW-1185">Reference proteome</keyword>
<dbReference type="InterPro" id="IPR011990">
    <property type="entry name" value="TPR-like_helical_dom_sf"/>
</dbReference>
<evidence type="ECO:0000313" key="5">
    <source>
        <dbReference type="Proteomes" id="UP000078543"/>
    </source>
</evidence>
<dbReference type="InterPro" id="IPR019734">
    <property type="entry name" value="TPR_rpt"/>
</dbReference>
<dbReference type="NCBIfam" id="TIGR02917">
    <property type="entry name" value="PEP_TPR_lipo"/>
    <property type="match status" value="1"/>
</dbReference>
<proteinExistence type="predicted"/>
<feature type="repeat" description="TPR" evidence="3">
    <location>
        <begin position="20"/>
        <end position="53"/>
    </location>
</feature>
<dbReference type="Pfam" id="PF14559">
    <property type="entry name" value="TPR_19"/>
    <property type="match status" value="1"/>
</dbReference>
<name>A0A178MTK9_9PROT</name>
<reference evidence="4 5" key="1">
    <citation type="submission" date="2016-04" db="EMBL/GenBank/DDBJ databases">
        <title>Draft genome sequence of freshwater magnetotactic bacteria Magnetospirillum marisnigri SP-1 and Magnetospirillum moscoviense BB-1.</title>
        <authorList>
            <person name="Koziaeva V."/>
            <person name="Dziuba M.V."/>
            <person name="Ivanov T.M."/>
            <person name="Kuznetsov B."/>
            <person name="Grouzdev D.S."/>
        </authorList>
    </citation>
    <scope>NUCLEOTIDE SEQUENCE [LARGE SCALE GENOMIC DNA]</scope>
    <source>
        <strain evidence="4 5">BB-1</strain>
    </source>
</reference>
<dbReference type="EMBL" id="LWQU01000130">
    <property type="protein sequence ID" value="OAN51562.1"/>
    <property type="molecule type" value="Genomic_DNA"/>
</dbReference>
<dbReference type="AlphaFoldDB" id="A0A178MTK9"/>
<evidence type="ECO:0000256" key="2">
    <source>
        <dbReference type="ARBA" id="ARBA00022803"/>
    </source>
</evidence>
<dbReference type="InterPro" id="IPR051012">
    <property type="entry name" value="CellSynth/LPSAsmb/PSIAsmb"/>
</dbReference>
<sequence>MLIAGTAHASQNSAADISESGRLLTAGRALIQNGEYRPAMIQLKKAVKADPGNAEARFELGLLHFRGGDFLAAEKEFLLAREGGFDLAQVNPLLANTYLAAGKFQRVLDDIAPCPADPACKADVLALRARAFLALRKPDDADKESLAALAADPDSETGRTTRAIILMVRNDNGEAERIIDAVLLGNPRNGEAQTAKGDLRRRAGDLDTARIHYQTALETAPNDTRIRQSQALTLMALGKDDEARAEITQVLGLTPKAPMALYLKAALLVRANKIPEALDTVRPAESAIAQIPQGTFLLALIHSRSNNLEEAVNYATKFHNTAPDSLVGAKLLADIHFRLHAFPKVIAILAPLRDRLGDDDESLSLLGSAYLAEGQIKEANELLTEAAKTRPNDPSTRARLALSRAGQASTREEGIRELEGLVASGADTAQVDLALVSSHIGNGDYDKAIAAAAAMAARQPKAPLPPTLSGAARLAKGDRPGARGDFQSALAGNPDYVPAAVYLSELDMQDGLFDSARRTLDTILKRKPGDLRALQARAQVETRANKPAASIPFLETAIRLHPGEIPPRVYLLRAHSATGDKNKLAATALDLARTQSGNPAAIDLAARALLSVGRSEDGLNLYRQMQTRFPDMAQSHERYGQALALLGRDDEARTAFDRAISAEPRALSAWINRIALERKISGHDAAMAMAETARIRNPDVPAAQVIQGDLLSSAGDAAQAETAYRKAFEQAPSSVTVVRLFHALARKGDSAAAGNLLTTWLKANPDDSSVRVVLAGHKSLHRDYRGAAAEYEAVAVKLPRNAAVLNNLAWTYGHLGDARAVETARRAYSMSPDSPAIMDTYGSLLYRDGLRPQGRELVKRAFAATPGDPQVAYHMAVILVDSKDLPEARSILKGVVDSKVAFDGADEARKLYSDLSGS</sequence>
<feature type="repeat" description="TPR" evidence="3">
    <location>
        <begin position="633"/>
        <end position="666"/>
    </location>
</feature>
<dbReference type="PANTHER" id="PTHR45586">
    <property type="entry name" value="TPR REPEAT-CONTAINING PROTEIN PA4667"/>
    <property type="match status" value="1"/>
</dbReference>
<dbReference type="Pfam" id="PF13432">
    <property type="entry name" value="TPR_16"/>
    <property type="match status" value="5"/>
</dbReference>
<comment type="caution">
    <text evidence="4">The sequence shown here is derived from an EMBL/GenBank/DDBJ whole genome shotgun (WGS) entry which is preliminary data.</text>
</comment>
<evidence type="ECO:0000256" key="1">
    <source>
        <dbReference type="ARBA" id="ARBA00022737"/>
    </source>
</evidence>
<dbReference type="SUPFAM" id="SSF48452">
    <property type="entry name" value="TPR-like"/>
    <property type="match status" value="3"/>
</dbReference>